<keyword evidence="2" id="KW-0472">Membrane</keyword>
<dbReference type="InterPro" id="IPR015449">
    <property type="entry name" value="K_chnl_Ca-activ_SK"/>
</dbReference>
<dbReference type="EMBL" id="LDAU01000126">
    <property type="protein sequence ID" value="KRX03768.1"/>
    <property type="molecule type" value="Genomic_DNA"/>
</dbReference>
<proteinExistence type="predicted"/>
<comment type="caution">
    <text evidence="4">The sequence shown here is derived from an EMBL/GenBank/DDBJ whole genome shotgun (WGS) entry which is preliminary data.</text>
</comment>
<feature type="transmembrane region" description="Helical" evidence="2">
    <location>
        <begin position="151"/>
        <end position="170"/>
    </location>
</feature>
<evidence type="ECO:0000256" key="1">
    <source>
        <dbReference type="SAM" id="MobiDB-lite"/>
    </source>
</evidence>
<dbReference type="AlphaFoldDB" id="A0A0V0QP04"/>
<keyword evidence="2" id="KW-1133">Transmembrane helix</keyword>
<keyword evidence="5" id="KW-1185">Reference proteome</keyword>
<evidence type="ECO:0000256" key="2">
    <source>
        <dbReference type="SAM" id="Phobius"/>
    </source>
</evidence>
<evidence type="ECO:0000313" key="4">
    <source>
        <dbReference type="EMBL" id="KRX03768.1"/>
    </source>
</evidence>
<feature type="transmembrane region" description="Helical" evidence="2">
    <location>
        <begin position="226"/>
        <end position="244"/>
    </location>
</feature>
<dbReference type="Pfam" id="PF07885">
    <property type="entry name" value="Ion_trans_2"/>
    <property type="match status" value="1"/>
</dbReference>
<feature type="region of interest" description="Disordered" evidence="1">
    <location>
        <begin position="23"/>
        <end position="63"/>
    </location>
</feature>
<organism evidence="4 5">
    <name type="scientific">Pseudocohnilembus persalinus</name>
    <name type="common">Ciliate</name>
    <dbReference type="NCBI Taxonomy" id="266149"/>
    <lineage>
        <taxon>Eukaryota</taxon>
        <taxon>Sar</taxon>
        <taxon>Alveolata</taxon>
        <taxon>Ciliophora</taxon>
        <taxon>Intramacronucleata</taxon>
        <taxon>Oligohymenophorea</taxon>
        <taxon>Scuticociliatia</taxon>
        <taxon>Philasterida</taxon>
        <taxon>Pseudocohnilembidae</taxon>
        <taxon>Pseudocohnilembus</taxon>
    </lineage>
</organism>
<name>A0A0V0QP04_PSEPJ</name>
<reference evidence="4 5" key="1">
    <citation type="journal article" date="2015" name="Sci. Rep.">
        <title>Genome of the facultative scuticociliatosis pathogen Pseudocohnilembus persalinus provides insight into its virulence through horizontal gene transfer.</title>
        <authorList>
            <person name="Xiong J."/>
            <person name="Wang G."/>
            <person name="Cheng J."/>
            <person name="Tian M."/>
            <person name="Pan X."/>
            <person name="Warren A."/>
            <person name="Jiang C."/>
            <person name="Yuan D."/>
            <person name="Miao W."/>
        </authorList>
    </citation>
    <scope>NUCLEOTIDE SEQUENCE [LARGE SCALE GENOMIC DNA]</scope>
    <source>
        <strain evidence="4">36N120E</strain>
    </source>
</reference>
<dbReference type="GO" id="GO:0016020">
    <property type="term" value="C:membrane"/>
    <property type="evidence" value="ECO:0007669"/>
    <property type="project" value="InterPro"/>
</dbReference>
<feature type="transmembrane region" description="Helical" evidence="2">
    <location>
        <begin position="322"/>
        <end position="341"/>
    </location>
</feature>
<evidence type="ECO:0000313" key="5">
    <source>
        <dbReference type="Proteomes" id="UP000054937"/>
    </source>
</evidence>
<evidence type="ECO:0000259" key="3">
    <source>
        <dbReference type="Pfam" id="PF07885"/>
    </source>
</evidence>
<protein>
    <recommendedName>
        <fullName evidence="3">Potassium channel domain-containing protein</fullName>
    </recommendedName>
</protein>
<feature type="transmembrane region" description="Helical" evidence="2">
    <location>
        <begin position="280"/>
        <end position="301"/>
    </location>
</feature>
<dbReference type="SUPFAM" id="SSF81324">
    <property type="entry name" value="Voltage-gated potassium channels"/>
    <property type="match status" value="1"/>
</dbReference>
<sequence>MSNNLKKQEISLLKQNDKLIQESTKNTKNLDSKRKRQIYPSEFWNKSNSKGQFSQRQQLNEDQIDTDRKYTTLQTETDNLFSEPSQRHYNEGKIRMEMKKEAGLEANEFLQQTESKSKKSNIIKEFGQDNNSSAMENGRVTKFYFDRIMNFEYTILFFAFITVVFSIVYYDNDYMEYVGDPNELADASKITDFCLWTIFISMIFQDIVIDTFVFIDESDLKFKLNWLLALLSLLRILIILRVILRNTIFLSPRAHRLTRMYGCQANYQFAIKCLFQDHPLLLITVVFFLSVVVFAFALRICERPINMTIDPSEVNKMNFQSLENSIWCIIITITSVGYGDYFPKTIFGRLLDIIIAIWGLFIVSMMVVVLTNTLEMDSSEKRALNVIQRLETRKDLREKAAKLLTGIATYNFLERKRKKNGTLQLTVKYLRNKAINIKKYTDEFRTVNRKMKNLYDKDNLYEEFTRQFDFVRDDIRNLSDSQDKLCQYLQENFNLGVKKKNINNIL</sequence>
<dbReference type="GO" id="GO:0016286">
    <property type="term" value="F:small conductance calcium-activated potassium channel activity"/>
    <property type="evidence" value="ECO:0007669"/>
    <property type="project" value="InterPro"/>
</dbReference>
<dbReference type="PANTHER" id="PTHR10153">
    <property type="entry name" value="SMALL CONDUCTANCE CALCIUM-ACTIVATED POTASSIUM CHANNEL"/>
    <property type="match status" value="1"/>
</dbReference>
<dbReference type="Proteomes" id="UP000054937">
    <property type="component" value="Unassembled WGS sequence"/>
</dbReference>
<dbReference type="InterPro" id="IPR013099">
    <property type="entry name" value="K_chnl_dom"/>
</dbReference>
<feature type="domain" description="Potassium channel" evidence="3">
    <location>
        <begin position="288"/>
        <end position="374"/>
    </location>
</feature>
<feature type="compositionally biased region" description="Polar residues" evidence="1">
    <location>
        <begin position="44"/>
        <end position="61"/>
    </location>
</feature>
<dbReference type="InParanoid" id="A0A0V0QP04"/>
<dbReference type="OrthoDB" id="6128189at2759"/>
<feature type="transmembrane region" description="Helical" evidence="2">
    <location>
        <begin position="190"/>
        <end position="214"/>
    </location>
</feature>
<keyword evidence="2" id="KW-0812">Transmembrane</keyword>
<dbReference type="Gene3D" id="1.10.287.70">
    <property type="match status" value="1"/>
</dbReference>
<feature type="transmembrane region" description="Helical" evidence="2">
    <location>
        <begin position="353"/>
        <end position="374"/>
    </location>
</feature>
<accession>A0A0V0QP04</accession>
<gene>
    <name evidence="4" type="ORF">PPERSA_04276</name>
</gene>